<dbReference type="Gene3D" id="3.30.360.30">
    <property type="entry name" value="homospermidine synthase like"/>
    <property type="match status" value="1"/>
</dbReference>
<organism evidence="4 5">
    <name type="scientific">Pseudomonas gessardii</name>
    <dbReference type="NCBI Taxonomy" id="78544"/>
    <lineage>
        <taxon>Bacteria</taxon>
        <taxon>Pseudomonadati</taxon>
        <taxon>Pseudomonadota</taxon>
        <taxon>Gammaproteobacteria</taxon>
        <taxon>Pseudomonadales</taxon>
        <taxon>Pseudomonadaceae</taxon>
        <taxon>Pseudomonas</taxon>
    </lineage>
</organism>
<dbReference type="RefSeq" id="WP_169899138.1">
    <property type="nucleotide sequence ID" value="NZ_JAAQYP010000076.1"/>
</dbReference>
<evidence type="ECO:0000259" key="2">
    <source>
        <dbReference type="Pfam" id="PF03435"/>
    </source>
</evidence>
<dbReference type="Gene3D" id="3.40.50.720">
    <property type="entry name" value="NAD(P)-binding Rossmann-like Domain"/>
    <property type="match status" value="1"/>
</dbReference>
<dbReference type="EMBL" id="JAAQYP010000076">
    <property type="protein sequence ID" value="NNA99008.1"/>
    <property type="molecule type" value="Genomic_DNA"/>
</dbReference>
<dbReference type="InterPro" id="IPR005097">
    <property type="entry name" value="Sacchrp_dh_NADP-bd"/>
</dbReference>
<feature type="transmembrane region" description="Helical" evidence="1">
    <location>
        <begin position="12"/>
        <end position="31"/>
    </location>
</feature>
<dbReference type="Pfam" id="PF16653">
    <property type="entry name" value="Sacchrp_dh_C"/>
    <property type="match status" value="1"/>
</dbReference>
<comment type="caution">
    <text evidence="4">The sequence shown here is derived from an EMBL/GenBank/DDBJ whole genome shotgun (WGS) entry which is preliminary data.</text>
</comment>
<sequence>MSKDANTSGKKWVFIGFGSITKATLGLLVSARTIELSSAVVIAPQIEQHQPFVDLGVSFIDVALTPENLGCVLCDVVRQGDLIVNLSVNVSSADLIRFAHAHGALYLDTCIEPWVGTYNEPSLSTSQRSNYALRDQLLSLKSELGPGPTAVVTHGANPGLVSHFVKSALLQLAAKLDVSVPDGQEGVAWGELAMALNVKVIHIAERDTQRSSRIKTDDEFVNTWSVDGFVSEAGQPAELGWGSHEKTWPPFAHHHLFGSNSAIYLERPGASVSVKTWTPNGGPCIGLLITHNEAISLPDFLTVKVGETLLYRPTVYYAYHPCDDALLSVHEYVGRGWRLQNTKRIMNDEIAPGGVDALGVLLMGHALNAYWYGSILSIDEARQIAPFNTATSLQVATGVYSGIIWAIENPDRGIVEPEQMDHQRVLEIALPFLGSLQGIQTNWTPLDTINALFHKPEGELCPWQFEHFTAV</sequence>
<name>A0A7Y1MVH6_9PSED</name>
<dbReference type="Pfam" id="PF03435">
    <property type="entry name" value="Sacchrp_dh_NADP"/>
    <property type="match status" value="1"/>
</dbReference>
<reference evidence="4 5" key="1">
    <citation type="journal article" date="2020" name="Front. Microbiol.">
        <title>Genetic Organization of the aprX-lipA2 Operon Affects the Proteolytic Potential of Pseudomonas Species in Milk.</title>
        <authorList>
            <person name="Maier C."/>
            <person name="Huptas C."/>
            <person name="von Neubeck M."/>
            <person name="Scherer S."/>
            <person name="Wenning M."/>
            <person name="Lucking G."/>
        </authorList>
    </citation>
    <scope>NUCLEOTIDE SEQUENCE [LARGE SCALE GENOMIC DNA]</scope>
    <source>
        <strain evidence="4 5">G4779</strain>
    </source>
</reference>
<evidence type="ECO:0000313" key="5">
    <source>
        <dbReference type="Proteomes" id="UP000542111"/>
    </source>
</evidence>
<feature type="domain" description="Saccharopine dehydrogenase-like C-terminal" evidence="3">
    <location>
        <begin position="155"/>
        <end position="438"/>
    </location>
</feature>
<feature type="domain" description="Saccharopine dehydrogenase NADP binding" evidence="2">
    <location>
        <begin position="13"/>
        <end position="151"/>
    </location>
</feature>
<keyword evidence="1" id="KW-0472">Membrane</keyword>
<proteinExistence type="predicted"/>
<dbReference type="Proteomes" id="UP000542111">
    <property type="component" value="Unassembled WGS sequence"/>
</dbReference>
<keyword evidence="1" id="KW-1133">Transmembrane helix</keyword>
<gene>
    <name evidence="4" type="ORF">HBO33_28080</name>
</gene>
<evidence type="ECO:0000259" key="3">
    <source>
        <dbReference type="Pfam" id="PF16653"/>
    </source>
</evidence>
<protein>
    <submittedName>
        <fullName evidence="4">Homospermidine synthase</fullName>
    </submittedName>
</protein>
<evidence type="ECO:0000313" key="4">
    <source>
        <dbReference type="EMBL" id="NNA99008.1"/>
    </source>
</evidence>
<evidence type="ECO:0000256" key="1">
    <source>
        <dbReference type="SAM" id="Phobius"/>
    </source>
</evidence>
<dbReference type="AlphaFoldDB" id="A0A7Y1MVH6"/>
<accession>A0A7Y1MVH6</accession>
<dbReference type="InterPro" id="IPR032095">
    <property type="entry name" value="Sacchrp_dh-like_C"/>
</dbReference>
<keyword evidence="1" id="KW-0812">Transmembrane</keyword>
<dbReference type="InterPro" id="IPR023181">
    <property type="entry name" value="Homospermid_syn-like_C"/>
</dbReference>